<gene>
    <name evidence="2" type="ORF">E2C01_004717</name>
</gene>
<sequence>MQQESGGLRTSATRRPGTAGAGTSCVVRKVGAPECPGLHSGGGGGGVQVGQTGSGRSDPPRGKTNSTKVRITGAGAIQIYEQGIIGITGRHVTLTLFMGLHRPDNRGTFIVESLAVPRIRPLRSRMMRYGYFISPTGLPHIPCHASPPPVTAPYTFLTSLSDPYMLPYLPLHCVTLPV</sequence>
<feature type="region of interest" description="Disordered" evidence="1">
    <location>
        <begin position="1"/>
        <end position="22"/>
    </location>
</feature>
<evidence type="ECO:0000313" key="3">
    <source>
        <dbReference type="Proteomes" id="UP000324222"/>
    </source>
</evidence>
<name>A0A5B7CRG3_PORTR</name>
<feature type="compositionally biased region" description="Polar residues" evidence="1">
    <location>
        <begin position="1"/>
        <end position="13"/>
    </location>
</feature>
<comment type="caution">
    <text evidence="2">The sequence shown here is derived from an EMBL/GenBank/DDBJ whole genome shotgun (WGS) entry which is preliminary data.</text>
</comment>
<dbReference type="EMBL" id="VSRR010000194">
    <property type="protein sequence ID" value="MPC12040.1"/>
    <property type="molecule type" value="Genomic_DNA"/>
</dbReference>
<accession>A0A5B7CRG3</accession>
<keyword evidence="3" id="KW-1185">Reference proteome</keyword>
<organism evidence="2 3">
    <name type="scientific">Portunus trituberculatus</name>
    <name type="common">Swimming crab</name>
    <name type="synonym">Neptunus trituberculatus</name>
    <dbReference type="NCBI Taxonomy" id="210409"/>
    <lineage>
        <taxon>Eukaryota</taxon>
        <taxon>Metazoa</taxon>
        <taxon>Ecdysozoa</taxon>
        <taxon>Arthropoda</taxon>
        <taxon>Crustacea</taxon>
        <taxon>Multicrustacea</taxon>
        <taxon>Malacostraca</taxon>
        <taxon>Eumalacostraca</taxon>
        <taxon>Eucarida</taxon>
        <taxon>Decapoda</taxon>
        <taxon>Pleocyemata</taxon>
        <taxon>Brachyura</taxon>
        <taxon>Eubrachyura</taxon>
        <taxon>Portunoidea</taxon>
        <taxon>Portunidae</taxon>
        <taxon>Portuninae</taxon>
        <taxon>Portunus</taxon>
    </lineage>
</organism>
<evidence type="ECO:0000256" key="1">
    <source>
        <dbReference type="SAM" id="MobiDB-lite"/>
    </source>
</evidence>
<evidence type="ECO:0000313" key="2">
    <source>
        <dbReference type="EMBL" id="MPC12040.1"/>
    </source>
</evidence>
<feature type="region of interest" description="Disordered" evidence="1">
    <location>
        <begin position="34"/>
        <end position="68"/>
    </location>
</feature>
<proteinExistence type="predicted"/>
<feature type="compositionally biased region" description="Gly residues" evidence="1">
    <location>
        <begin position="39"/>
        <end position="48"/>
    </location>
</feature>
<reference evidence="2 3" key="1">
    <citation type="submission" date="2019-05" db="EMBL/GenBank/DDBJ databases">
        <title>Another draft genome of Portunus trituberculatus and its Hox gene families provides insights of decapod evolution.</title>
        <authorList>
            <person name="Jeong J.-H."/>
            <person name="Song I."/>
            <person name="Kim S."/>
            <person name="Choi T."/>
            <person name="Kim D."/>
            <person name="Ryu S."/>
            <person name="Kim W."/>
        </authorList>
    </citation>
    <scope>NUCLEOTIDE SEQUENCE [LARGE SCALE GENOMIC DNA]</scope>
    <source>
        <tissue evidence="2">Muscle</tissue>
    </source>
</reference>
<protein>
    <submittedName>
        <fullName evidence="2">Uncharacterized protein</fullName>
    </submittedName>
</protein>
<dbReference type="AlphaFoldDB" id="A0A5B7CRG3"/>
<dbReference type="Proteomes" id="UP000324222">
    <property type="component" value="Unassembled WGS sequence"/>
</dbReference>